<evidence type="ECO:0000256" key="3">
    <source>
        <dbReference type="ARBA" id="ARBA00022833"/>
    </source>
</evidence>
<feature type="compositionally biased region" description="Polar residues" evidence="5">
    <location>
        <begin position="124"/>
        <end position="135"/>
    </location>
</feature>
<dbReference type="CDD" id="cd15750">
    <property type="entry name" value="FYVE_CARP"/>
    <property type="match status" value="1"/>
</dbReference>
<accession>A0A8J2MQ33</accession>
<dbReference type="InterPro" id="IPR051728">
    <property type="entry name" value="RING-FYVE_E3_ubiquitin-ligase"/>
</dbReference>
<evidence type="ECO:0000313" key="7">
    <source>
        <dbReference type="EMBL" id="CAG5088951.1"/>
    </source>
</evidence>
<evidence type="ECO:0000256" key="1">
    <source>
        <dbReference type="ARBA" id="ARBA00004202"/>
    </source>
</evidence>
<dbReference type="PANTHER" id="PTHR14879">
    <property type="entry name" value="CASPASE REGULATOR, RING FINGER DOMAIN-CONTAINING"/>
    <property type="match status" value="1"/>
</dbReference>
<dbReference type="InterPro" id="IPR036361">
    <property type="entry name" value="SAP_dom_sf"/>
</dbReference>
<dbReference type="InterPro" id="IPR013083">
    <property type="entry name" value="Znf_RING/FYVE/PHD"/>
</dbReference>
<sequence length="367" mass="42268">MDNDITYKTILNSINNLNKIFDDMACEACSTKFTLFKRKKQCKDCLRFFCTDCVIRRGDRVLSCDNCSMLSRRPLIKSQVLTMKSKDLKQYLMAKKVSLRGCVEKEDLVNILMRYANGESQIDNELLTNNVSQPLRPQERQSTPPGSPPRRSRSPPINVRQTVESPQSEHEPFFPPRNHNVDIEEISSEEDISPSQGPEPLITEQEQEQDLEQVQPEVDPEIVIQEEENSPESSKSSDPSEFNELPSWTGNVKLSDIMERSDLEYLNVKQLKDLLRSNRVDFKGCLERSELLDRASRLWDAHKRSREDLSAEGLYDESLCKICWDSPIECVILECGHMACCINCGKQMNECPICRQYVVRVVRFFKA</sequence>
<feature type="region of interest" description="Disordered" evidence="5">
    <location>
        <begin position="124"/>
        <end position="179"/>
    </location>
</feature>
<dbReference type="EMBL" id="CAJNRD030001119">
    <property type="protein sequence ID" value="CAG5088951.1"/>
    <property type="molecule type" value="Genomic_DNA"/>
</dbReference>
<protein>
    <submittedName>
        <fullName evidence="7">Similar to Rffl: E3 ubiquitin-protein ligase rififylin (Rattus norvegicus)</fullName>
    </submittedName>
</protein>
<dbReference type="SUPFAM" id="SSF57903">
    <property type="entry name" value="FYVE/PHD zinc finger"/>
    <property type="match status" value="1"/>
</dbReference>
<dbReference type="GO" id="GO:0008270">
    <property type="term" value="F:zinc ion binding"/>
    <property type="evidence" value="ECO:0007669"/>
    <property type="project" value="UniProtKB-KW"/>
</dbReference>
<dbReference type="GO" id="GO:0005737">
    <property type="term" value="C:cytoplasm"/>
    <property type="evidence" value="ECO:0007669"/>
    <property type="project" value="TreeGrafter"/>
</dbReference>
<comment type="caution">
    <text evidence="7">The sequence shown here is derived from an EMBL/GenBank/DDBJ whole genome shotgun (WGS) entry which is preliminary data.</text>
</comment>
<dbReference type="InterPro" id="IPR055111">
    <property type="entry name" value="RNF34_RFFL_HeH"/>
</dbReference>
<keyword evidence="2 4" id="KW-0863">Zinc-finger</keyword>
<feature type="domain" description="RING-type" evidence="6">
    <location>
        <begin position="320"/>
        <end position="355"/>
    </location>
</feature>
<evidence type="ECO:0000256" key="2">
    <source>
        <dbReference type="ARBA" id="ARBA00022771"/>
    </source>
</evidence>
<dbReference type="Gene3D" id="1.10.720.140">
    <property type="match status" value="1"/>
</dbReference>
<dbReference type="PROSITE" id="PS50089">
    <property type="entry name" value="ZF_RING_2"/>
    <property type="match status" value="1"/>
</dbReference>
<organism evidence="7 8">
    <name type="scientific">Cotesia congregata</name>
    <name type="common">Parasitoid wasp</name>
    <name type="synonym">Apanteles congregatus</name>
    <dbReference type="NCBI Taxonomy" id="51543"/>
    <lineage>
        <taxon>Eukaryota</taxon>
        <taxon>Metazoa</taxon>
        <taxon>Ecdysozoa</taxon>
        <taxon>Arthropoda</taxon>
        <taxon>Hexapoda</taxon>
        <taxon>Insecta</taxon>
        <taxon>Pterygota</taxon>
        <taxon>Neoptera</taxon>
        <taxon>Endopterygota</taxon>
        <taxon>Hymenoptera</taxon>
        <taxon>Apocrita</taxon>
        <taxon>Ichneumonoidea</taxon>
        <taxon>Braconidae</taxon>
        <taxon>Microgastrinae</taxon>
        <taxon>Cotesia</taxon>
    </lineage>
</organism>
<dbReference type="OrthoDB" id="3045089at2759"/>
<dbReference type="CDD" id="cd16500">
    <property type="entry name" value="RING-HC_CARP"/>
    <property type="match status" value="1"/>
</dbReference>
<dbReference type="Pfam" id="PF23632">
    <property type="entry name" value="SAP_RNF34_RFFL"/>
    <property type="match status" value="1"/>
</dbReference>
<evidence type="ECO:0000313" key="8">
    <source>
        <dbReference type="Proteomes" id="UP000786811"/>
    </source>
</evidence>
<name>A0A8J2MQ33_COTCN</name>
<dbReference type="PANTHER" id="PTHR14879:SF15">
    <property type="entry name" value="E3 UBIQUITIN-PROTEIN LIGASE RIFIFYLIN-LIKE PROTEIN"/>
    <property type="match status" value="1"/>
</dbReference>
<comment type="subcellular location">
    <subcellularLocation>
        <location evidence="1">Cell membrane</location>
        <topology evidence="1">Peripheral membrane protein</topology>
    </subcellularLocation>
</comment>
<dbReference type="GO" id="GO:0043161">
    <property type="term" value="P:proteasome-mediated ubiquitin-dependent protein catabolic process"/>
    <property type="evidence" value="ECO:0007669"/>
    <property type="project" value="TreeGrafter"/>
</dbReference>
<dbReference type="FunFam" id="3.30.40.10:FF:000110">
    <property type="entry name" value="E3 ubiquitin-protein ligase RNF34 isoform X1"/>
    <property type="match status" value="1"/>
</dbReference>
<dbReference type="Pfam" id="PF22968">
    <property type="entry name" value="RNF34L-like_3rd"/>
    <property type="match status" value="1"/>
</dbReference>
<dbReference type="InterPro" id="IPR011011">
    <property type="entry name" value="Znf_FYVE_PHD"/>
</dbReference>
<dbReference type="Gene3D" id="1.10.720.30">
    <property type="entry name" value="SAP domain"/>
    <property type="match status" value="1"/>
</dbReference>
<dbReference type="GO" id="GO:0070936">
    <property type="term" value="P:protein K48-linked ubiquitination"/>
    <property type="evidence" value="ECO:0007669"/>
    <property type="project" value="TreeGrafter"/>
</dbReference>
<dbReference type="AlphaFoldDB" id="A0A8J2MQ33"/>
<reference evidence="7" key="1">
    <citation type="submission" date="2021-04" db="EMBL/GenBank/DDBJ databases">
        <authorList>
            <person name="Chebbi M.A.C M."/>
        </authorList>
    </citation>
    <scope>NUCLEOTIDE SEQUENCE</scope>
</reference>
<dbReference type="SUPFAM" id="SSF57850">
    <property type="entry name" value="RING/U-box"/>
    <property type="match status" value="1"/>
</dbReference>
<keyword evidence="2 4" id="KW-0479">Metal-binding</keyword>
<feature type="compositionally biased region" description="Low complexity" evidence="5">
    <location>
        <begin position="231"/>
        <end position="244"/>
    </location>
</feature>
<dbReference type="GO" id="GO:0005886">
    <property type="term" value="C:plasma membrane"/>
    <property type="evidence" value="ECO:0007669"/>
    <property type="project" value="UniProtKB-SubCell"/>
</dbReference>
<dbReference type="Pfam" id="PF13920">
    <property type="entry name" value="zf-C3HC4_3"/>
    <property type="match status" value="1"/>
</dbReference>
<dbReference type="GO" id="GO:1902042">
    <property type="term" value="P:negative regulation of extrinsic apoptotic signaling pathway via death domain receptors"/>
    <property type="evidence" value="ECO:0007669"/>
    <property type="project" value="TreeGrafter"/>
</dbReference>
<keyword evidence="8" id="KW-1185">Reference proteome</keyword>
<proteinExistence type="predicted"/>
<dbReference type="SUPFAM" id="SSF68906">
    <property type="entry name" value="SAP domain"/>
    <property type="match status" value="2"/>
</dbReference>
<keyword evidence="3" id="KW-0862">Zinc</keyword>
<dbReference type="Gene3D" id="3.30.40.10">
    <property type="entry name" value="Zinc/RING finger domain, C3HC4 (zinc finger)"/>
    <property type="match status" value="1"/>
</dbReference>
<dbReference type="InterPro" id="IPR057299">
    <property type="entry name" value="RNF34_RFFL_SAP"/>
</dbReference>
<feature type="region of interest" description="Disordered" evidence="5">
    <location>
        <begin position="226"/>
        <end position="248"/>
    </location>
</feature>
<evidence type="ECO:0000256" key="4">
    <source>
        <dbReference type="PROSITE-ProRule" id="PRU00175"/>
    </source>
</evidence>
<dbReference type="InterPro" id="IPR001841">
    <property type="entry name" value="Znf_RING"/>
</dbReference>
<dbReference type="GO" id="GO:0061630">
    <property type="term" value="F:ubiquitin protein ligase activity"/>
    <property type="evidence" value="ECO:0007669"/>
    <property type="project" value="TreeGrafter"/>
</dbReference>
<evidence type="ECO:0000256" key="5">
    <source>
        <dbReference type="SAM" id="MobiDB-lite"/>
    </source>
</evidence>
<evidence type="ECO:0000259" key="6">
    <source>
        <dbReference type="PROSITE" id="PS50089"/>
    </source>
</evidence>
<gene>
    <name evidence="7" type="ORF">HICCMSTLAB_LOCUS5037</name>
</gene>
<dbReference type="Proteomes" id="UP000786811">
    <property type="component" value="Unassembled WGS sequence"/>
</dbReference>